<sequence length="266" mass="28987">MRVALFTSDGRSKMTFLSLRKPTRAIRPFAVLVLVPTLVAAWPALPSVFAQTVWVQTAATESSPTKDSVPKASLPPSQTPDPDEAFLGDKEPTFFNEPIEDTRNEVAVVTEKPKDDQVHFLGIAQAAGGESPPVAMFRINGQFHTFIAGEHRQGVRLKAIDMIRRSVSIERDGQSLQIDLLSQPIVNEAVSAPSLIRRGANRPTFASPSSRSRAESMIAGPPMVDLPDVELPSLPQGIADDIDRLPELPDIPDLPLDLDEDLDLDL</sequence>
<evidence type="ECO:0000313" key="2">
    <source>
        <dbReference type="EMBL" id="MDM4016622.1"/>
    </source>
</evidence>
<evidence type="ECO:0000313" key="3">
    <source>
        <dbReference type="Proteomes" id="UP001239462"/>
    </source>
</evidence>
<gene>
    <name evidence="2" type="ORF">QTN89_14345</name>
</gene>
<protein>
    <recommendedName>
        <fullName evidence="4">Type II secretion system protein GspC N-terminal domain-containing protein</fullName>
    </recommendedName>
</protein>
<reference evidence="2 3" key="1">
    <citation type="submission" date="2023-06" db="EMBL/GenBank/DDBJ databases">
        <title>Roseiconus lacunae JC819 isolated from Gulf of Mannar region, Tamil Nadu.</title>
        <authorList>
            <person name="Pk S."/>
            <person name="Ch S."/>
            <person name="Ch V.R."/>
        </authorList>
    </citation>
    <scope>NUCLEOTIDE SEQUENCE [LARGE SCALE GENOMIC DNA]</scope>
    <source>
        <strain evidence="2 3">JC819</strain>
    </source>
</reference>
<evidence type="ECO:0008006" key="4">
    <source>
        <dbReference type="Google" id="ProtNLM"/>
    </source>
</evidence>
<accession>A0ABT7PJE4</accession>
<dbReference type="EMBL" id="JASZZN010000009">
    <property type="protein sequence ID" value="MDM4016622.1"/>
    <property type="molecule type" value="Genomic_DNA"/>
</dbReference>
<dbReference type="RefSeq" id="WP_289164270.1">
    <property type="nucleotide sequence ID" value="NZ_JASZZN010000009.1"/>
</dbReference>
<comment type="caution">
    <text evidence="2">The sequence shown here is derived from an EMBL/GenBank/DDBJ whole genome shotgun (WGS) entry which is preliminary data.</text>
</comment>
<evidence type="ECO:0000256" key="1">
    <source>
        <dbReference type="SAM" id="MobiDB-lite"/>
    </source>
</evidence>
<dbReference type="Proteomes" id="UP001239462">
    <property type="component" value="Unassembled WGS sequence"/>
</dbReference>
<organism evidence="2 3">
    <name type="scientific">Roseiconus lacunae</name>
    <dbReference type="NCBI Taxonomy" id="2605694"/>
    <lineage>
        <taxon>Bacteria</taxon>
        <taxon>Pseudomonadati</taxon>
        <taxon>Planctomycetota</taxon>
        <taxon>Planctomycetia</taxon>
        <taxon>Pirellulales</taxon>
        <taxon>Pirellulaceae</taxon>
        <taxon>Roseiconus</taxon>
    </lineage>
</organism>
<feature type="region of interest" description="Disordered" evidence="1">
    <location>
        <begin position="60"/>
        <end position="92"/>
    </location>
</feature>
<keyword evidence="3" id="KW-1185">Reference proteome</keyword>
<name>A0ABT7PJE4_9BACT</name>
<feature type="compositionally biased region" description="Acidic residues" evidence="1">
    <location>
        <begin position="256"/>
        <end position="266"/>
    </location>
</feature>
<proteinExistence type="predicted"/>
<feature type="region of interest" description="Disordered" evidence="1">
    <location>
        <begin position="200"/>
        <end position="266"/>
    </location>
</feature>